<dbReference type="Proteomes" id="UP000299102">
    <property type="component" value="Unassembled WGS sequence"/>
</dbReference>
<organism evidence="1 2">
    <name type="scientific">Eumeta variegata</name>
    <name type="common">Bagworm moth</name>
    <name type="synonym">Eumeta japonica</name>
    <dbReference type="NCBI Taxonomy" id="151549"/>
    <lineage>
        <taxon>Eukaryota</taxon>
        <taxon>Metazoa</taxon>
        <taxon>Ecdysozoa</taxon>
        <taxon>Arthropoda</taxon>
        <taxon>Hexapoda</taxon>
        <taxon>Insecta</taxon>
        <taxon>Pterygota</taxon>
        <taxon>Neoptera</taxon>
        <taxon>Endopterygota</taxon>
        <taxon>Lepidoptera</taxon>
        <taxon>Glossata</taxon>
        <taxon>Ditrysia</taxon>
        <taxon>Tineoidea</taxon>
        <taxon>Psychidae</taxon>
        <taxon>Oiketicinae</taxon>
        <taxon>Eumeta</taxon>
    </lineage>
</organism>
<dbReference type="EMBL" id="BGZK01000318">
    <property type="protein sequence ID" value="GBP36440.1"/>
    <property type="molecule type" value="Genomic_DNA"/>
</dbReference>
<proteinExistence type="predicted"/>
<evidence type="ECO:0000313" key="1">
    <source>
        <dbReference type="EMBL" id="GBP36440.1"/>
    </source>
</evidence>
<name>A0A4C1VD29_EUMVA</name>
<comment type="caution">
    <text evidence="1">The sequence shown here is derived from an EMBL/GenBank/DDBJ whole genome shotgun (WGS) entry which is preliminary data.</text>
</comment>
<dbReference type="AlphaFoldDB" id="A0A4C1VD29"/>
<sequence>MGYYFLPVENLKGRQLTYLNRRSALAPGSRATPITASADDLSTDIEEGGVSIYSKSHVSYHLTNFQMRGHRWTREEMIENNYFFYAIKGPSLPRPPKKRQLTFTMLRDTTL</sequence>
<reference evidence="1 2" key="1">
    <citation type="journal article" date="2019" name="Commun. Biol.">
        <title>The bagworm genome reveals a unique fibroin gene that provides high tensile strength.</title>
        <authorList>
            <person name="Kono N."/>
            <person name="Nakamura H."/>
            <person name="Ohtoshi R."/>
            <person name="Tomita M."/>
            <person name="Numata K."/>
            <person name="Arakawa K."/>
        </authorList>
    </citation>
    <scope>NUCLEOTIDE SEQUENCE [LARGE SCALE GENOMIC DNA]</scope>
</reference>
<keyword evidence="2" id="KW-1185">Reference proteome</keyword>
<protein>
    <submittedName>
        <fullName evidence="1">Uncharacterized protein</fullName>
    </submittedName>
</protein>
<evidence type="ECO:0000313" key="2">
    <source>
        <dbReference type="Proteomes" id="UP000299102"/>
    </source>
</evidence>
<gene>
    <name evidence="1" type="ORF">EVAR_88020_1</name>
</gene>
<accession>A0A4C1VD29</accession>